<name>A0A498M096_LABRO</name>
<organism evidence="2 3">
    <name type="scientific">Labeo rohita</name>
    <name type="common">Indian major carp</name>
    <name type="synonym">Cyprinus rohita</name>
    <dbReference type="NCBI Taxonomy" id="84645"/>
    <lineage>
        <taxon>Eukaryota</taxon>
        <taxon>Metazoa</taxon>
        <taxon>Chordata</taxon>
        <taxon>Craniata</taxon>
        <taxon>Vertebrata</taxon>
        <taxon>Euteleostomi</taxon>
        <taxon>Actinopterygii</taxon>
        <taxon>Neopterygii</taxon>
        <taxon>Teleostei</taxon>
        <taxon>Ostariophysi</taxon>
        <taxon>Cypriniformes</taxon>
        <taxon>Cyprinidae</taxon>
        <taxon>Labeoninae</taxon>
        <taxon>Labeonini</taxon>
        <taxon>Labeo</taxon>
    </lineage>
</organism>
<gene>
    <name evidence="2" type="ORF">ROHU_030418</name>
</gene>
<evidence type="ECO:0000313" key="2">
    <source>
        <dbReference type="EMBL" id="RXN10787.1"/>
    </source>
</evidence>
<reference evidence="2 3" key="1">
    <citation type="submission" date="2018-03" db="EMBL/GenBank/DDBJ databases">
        <title>Draft genome sequence of Rohu Carp (Labeo rohita).</title>
        <authorList>
            <person name="Das P."/>
            <person name="Kushwaha B."/>
            <person name="Joshi C.G."/>
            <person name="Kumar D."/>
            <person name="Nagpure N.S."/>
            <person name="Sahoo L."/>
            <person name="Das S.P."/>
            <person name="Bit A."/>
            <person name="Patnaik S."/>
            <person name="Meher P.K."/>
            <person name="Jayasankar P."/>
            <person name="Koringa P.G."/>
            <person name="Patel N.V."/>
            <person name="Hinsu A.T."/>
            <person name="Kumar R."/>
            <person name="Pandey M."/>
            <person name="Agarwal S."/>
            <person name="Srivastava S."/>
            <person name="Singh M."/>
            <person name="Iquebal M.A."/>
            <person name="Jaiswal S."/>
            <person name="Angadi U.B."/>
            <person name="Kumar N."/>
            <person name="Raza M."/>
            <person name="Shah T.M."/>
            <person name="Rai A."/>
            <person name="Jena J.K."/>
        </authorList>
    </citation>
    <scope>NUCLEOTIDE SEQUENCE [LARGE SCALE GENOMIC DNA]</scope>
    <source>
        <strain evidence="2">DASCIFA01</strain>
        <tissue evidence="2">Testis</tissue>
    </source>
</reference>
<evidence type="ECO:0000256" key="1">
    <source>
        <dbReference type="SAM" id="MobiDB-lite"/>
    </source>
</evidence>
<dbReference type="AlphaFoldDB" id="A0A498M096"/>
<sequence length="136" mass="14672">MLRTSQHFDKIDFHSYAATGETLSGAKTPLPDSPAKPPSKKGKADDDISSVISTLSQLINTRSETIEKMRDTVSSLFTPSSPNLMGSPVLCSVQWVCVTTDGSLTTVMKNKPGKETVQMQKSGDIPKNLMILETGL</sequence>
<evidence type="ECO:0000313" key="3">
    <source>
        <dbReference type="Proteomes" id="UP000290572"/>
    </source>
</evidence>
<protein>
    <submittedName>
        <fullName evidence="2">Uncharacterized protein</fullName>
    </submittedName>
</protein>
<comment type="caution">
    <text evidence="2">The sequence shown here is derived from an EMBL/GenBank/DDBJ whole genome shotgun (WGS) entry which is preliminary data.</text>
</comment>
<accession>A0A498M096</accession>
<dbReference type="EMBL" id="QBIY01013173">
    <property type="protein sequence ID" value="RXN10787.1"/>
    <property type="molecule type" value="Genomic_DNA"/>
</dbReference>
<proteinExistence type="predicted"/>
<feature type="region of interest" description="Disordered" evidence="1">
    <location>
        <begin position="22"/>
        <end position="47"/>
    </location>
</feature>
<dbReference type="Proteomes" id="UP000290572">
    <property type="component" value="Unassembled WGS sequence"/>
</dbReference>
<keyword evidence="3" id="KW-1185">Reference proteome</keyword>